<evidence type="ECO:0000256" key="7">
    <source>
        <dbReference type="ARBA" id="ARBA00022448"/>
    </source>
</evidence>
<dbReference type="InterPro" id="IPR000121">
    <property type="entry name" value="PEP_util_C"/>
</dbReference>
<comment type="subcellular location">
    <subcellularLocation>
        <location evidence="3 16">Cytoplasm</location>
    </subcellularLocation>
</comment>
<keyword evidence="13 16" id="KW-0418">Kinase</keyword>
<feature type="domain" description="PEP-utilising enzyme C-terminal" evidence="18">
    <location>
        <begin position="264"/>
        <end position="553"/>
    </location>
</feature>
<evidence type="ECO:0000256" key="13">
    <source>
        <dbReference type="ARBA" id="ARBA00022777"/>
    </source>
</evidence>
<dbReference type="PANTHER" id="PTHR46244">
    <property type="entry name" value="PHOSPHOENOLPYRUVATE-PROTEIN PHOSPHOTRANSFERASE"/>
    <property type="match status" value="1"/>
</dbReference>
<dbReference type="SUPFAM" id="SSF52009">
    <property type="entry name" value="Phosphohistidine domain"/>
    <property type="match status" value="1"/>
</dbReference>
<reference evidence="20" key="1">
    <citation type="journal article" date="2022" name="Environ. Microbiol.">
        <title>Geoalkalibacter halelectricus SAP #1 sp. nov. possessing extracellular electron transfer and mineral#reducing capabilities from a haloalkaline environment.</title>
        <authorList>
            <person name="Yadav S."/>
            <person name="Singh R."/>
            <person name="Sundharam S.S."/>
            <person name="Chaudhary S."/>
            <person name="Krishnamurthi S."/>
            <person name="Patil S.A."/>
        </authorList>
    </citation>
    <scope>NUCLEOTIDE SEQUENCE</scope>
    <source>
        <strain evidence="20">SAP-1</strain>
    </source>
</reference>
<evidence type="ECO:0000256" key="11">
    <source>
        <dbReference type="ARBA" id="ARBA00022683"/>
    </source>
</evidence>
<evidence type="ECO:0000256" key="8">
    <source>
        <dbReference type="ARBA" id="ARBA00022490"/>
    </source>
</evidence>
<evidence type="ECO:0000256" key="5">
    <source>
        <dbReference type="ARBA" id="ARBA00012232"/>
    </source>
</evidence>
<organism evidence="20 21">
    <name type="scientific">Geoalkalibacter halelectricus</name>
    <dbReference type="NCBI Taxonomy" id="2847045"/>
    <lineage>
        <taxon>Bacteria</taxon>
        <taxon>Pseudomonadati</taxon>
        <taxon>Thermodesulfobacteriota</taxon>
        <taxon>Desulfuromonadia</taxon>
        <taxon>Desulfuromonadales</taxon>
        <taxon>Geoalkalibacteraceae</taxon>
        <taxon>Geoalkalibacter</taxon>
    </lineage>
</organism>
<evidence type="ECO:0000259" key="17">
    <source>
        <dbReference type="Pfam" id="PF00391"/>
    </source>
</evidence>
<dbReference type="Proteomes" id="UP001060414">
    <property type="component" value="Chromosome"/>
</dbReference>
<evidence type="ECO:0000256" key="1">
    <source>
        <dbReference type="ARBA" id="ARBA00000683"/>
    </source>
</evidence>
<keyword evidence="9 16" id="KW-0762">Sugar transport</keyword>
<dbReference type="InterPro" id="IPR036637">
    <property type="entry name" value="Phosphohistidine_dom_sf"/>
</dbReference>
<dbReference type="InterPro" id="IPR006318">
    <property type="entry name" value="PTS_EI-like"/>
</dbReference>
<dbReference type="GO" id="GO:0008965">
    <property type="term" value="F:phosphoenolpyruvate-protein phosphotransferase activity"/>
    <property type="evidence" value="ECO:0007669"/>
    <property type="project" value="UniProtKB-EC"/>
</dbReference>
<keyword evidence="10 16" id="KW-0808">Transferase</keyword>
<evidence type="ECO:0000313" key="21">
    <source>
        <dbReference type="Proteomes" id="UP001060414"/>
    </source>
</evidence>
<keyword evidence="21" id="KW-1185">Reference proteome</keyword>
<protein>
    <recommendedName>
        <fullName evidence="6 16">Phosphoenolpyruvate-protein phosphotransferase</fullName>
        <ecNumber evidence="5 16">2.7.3.9</ecNumber>
    </recommendedName>
    <alternativeName>
        <fullName evidence="15 16">Phosphotransferase system, enzyme I</fullName>
    </alternativeName>
</protein>
<dbReference type="NCBIfam" id="TIGR01417">
    <property type="entry name" value="PTS_I_fam"/>
    <property type="match status" value="1"/>
</dbReference>
<evidence type="ECO:0000256" key="10">
    <source>
        <dbReference type="ARBA" id="ARBA00022679"/>
    </source>
</evidence>
<dbReference type="Gene3D" id="3.20.20.60">
    <property type="entry name" value="Phosphoenolpyruvate-binding domains"/>
    <property type="match status" value="1"/>
</dbReference>
<dbReference type="PRINTS" id="PR01736">
    <property type="entry name" value="PHPHTRNFRASE"/>
</dbReference>
<gene>
    <name evidence="20" type="primary">ptsP</name>
    <name evidence="20" type="ORF">L9S41_13750</name>
</gene>
<keyword evidence="8 16" id="KW-0963">Cytoplasm</keyword>
<dbReference type="InterPro" id="IPR050499">
    <property type="entry name" value="PEP-utilizing_PTS_enzyme"/>
</dbReference>
<dbReference type="EC" id="2.7.3.9" evidence="5 16"/>
<dbReference type="SUPFAM" id="SSF51621">
    <property type="entry name" value="Phosphoenolpyruvate/pyruvate domain"/>
    <property type="match status" value="1"/>
</dbReference>
<sequence>MTDSEKISLPQDTFLVGLGVSPGIAIGEAFLFNRARQALVDCYVPPELVPDEVQRFRAALDESRRQLLDVKERVSSPELREHLYIIDTHLLILEDEMLVRETLGLIEVQCLNAESALRRTLDKFREFFNAIEDEYLRDRRSDIDSIGERLLRNLLGEGQRSMGEIVHKAVVVAHQLSPADTMQMDRSKVIGFVTDAGGRTSHTAILARSLEIPAVVGLENISSLVRQDTPIIIDGSAGTVILNPSQETFKEYLHKKQAYEYLEKELQAYRDLPAQTRDGYRLTLRGNVELAHEVPAVLAHGGAGVGLFRTEFLFLNRAQPPDEDEQFEVYRDLAQKMIPEPVTIRTLDVGGDKFVPEINLAEEENPAMGLRGVRFSLKERALLKEQLRAILRASSYGEVRIMFPMISGVDEIQACKGLLSEARAELDERGLSYDPDIRIGIMIETPSAALIADLLAPEVDFFSVGTNDLIQYCLAVDRGNEHVAYLYEPLHPAILRALKMIGDAGRRAGIEVGMCGEMAGEPAYALILLGLGFHELSMNAPCIPRIKRVVREVRRQDGEELLARLLELPRAQDVSRYVEEEMSKRFPGLFGPPEI</sequence>
<evidence type="ECO:0000256" key="14">
    <source>
        <dbReference type="ARBA" id="ARBA00022842"/>
    </source>
</evidence>
<evidence type="ECO:0000259" key="19">
    <source>
        <dbReference type="Pfam" id="PF05524"/>
    </source>
</evidence>
<keyword evidence="7 16" id="KW-0813">Transport</keyword>
<dbReference type="InterPro" id="IPR018274">
    <property type="entry name" value="PEP_util_AS"/>
</dbReference>
<comment type="similarity">
    <text evidence="4 16">Belongs to the PEP-utilizing enzyme family.</text>
</comment>
<evidence type="ECO:0000256" key="15">
    <source>
        <dbReference type="ARBA" id="ARBA00033235"/>
    </source>
</evidence>
<feature type="domain" description="Phosphotransferase system enzyme I N-terminal" evidence="19">
    <location>
        <begin position="17"/>
        <end position="139"/>
    </location>
</feature>
<evidence type="ECO:0000256" key="6">
    <source>
        <dbReference type="ARBA" id="ARBA00016544"/>
    </source>
</evidence>
<dbReference type="InterPro" id="IPR015813">
    <property type="entry name" value="Pyrv/PenolPyrv_kinase-like_dom"/>
</dbReference>
<dbReference type="PROSITE" id="PS00370">
    <property type="entry name" value="PEP_ENZYMES_PHOS_SITE"/>
    <property type="match status" value="1"/>
</dbReference>
<dbReference type="Gene3D" id="3.50.30.10">
    <property type="entry name" value="Phosphohistidine domain"/>
    <property type="match status" value="1"/>
</dbReference>
<evidence type="ECO:0000256" key="16">
    <source>
        <dbReference type="PIRNR" id="PIRNR000732"/>
    </source>
</evidence>
<dbReference type="Pfam" id="PF00391">
    <property type="entry name" value="PEP-utilizers"/>
    <property type="match status" value="1"/>
</dbReference>
<dbReference type="InterPro" id="IPR036618">
    <property type="entry name" value="PtsI_HPr-bd_sf"/>
</dbReference>
<evidence type="ECO:0000256" key="2">
    <source>
        <dbReference type="ARBA" id="ARBA00001946"/>
    </source>
</evidence>
<evidence type="ECO:0000256" key="12">
    <source>
        <dbReference type="ARBA" id="ARBA00022723"/>
    </source>
</evidence>
<dbReference type="PANTHER" id="PTHR46244:SF6">
    <property type="entry name" value="PHOSPHOENOLPYRUVATE-PROTEIN PHOSPHOTRANSFERASE"/>
    <property type="match status" value="1"/>
</dbReference>
<evidence type="ECO:0000256" key="4">
    <source>
        <dbReference type="ARBA" id="ARBA00007837"/>
    </source>
</evidence>
<keyword evidence="12 16" id="KW-0479">Metal-binding</keyword>
<dbReference type="Pfam" id="PF05524">
    <property type="entry name" value="PEP-utilisers_N"/>
    <property type="match status" value="1"/>
</dbReference>
<dbReference type="Pfam" id="PF02896">
    <property type="entry name" value="PEP-utilizers_C"/>
    <property type="match status" value="1"/>
</dbReference>
<comment type="function">
    <text evidence="16">General (non sugar-specific) component of the phosphoenolpyruvate-dependent sugar phosphotransferase system (sugar PTS). This major carbohydrate active-transport system catalyzes the phosphorylation of incoming sugar substrates concomitantly with their translocation across the cell membrane. Enzyme I transfers the phosphoryl group from phosphoenolpyruvate (PEP) to the phosphoryl carrier protein (HPr).</text>
</comment>
<dbReference type="RefSeq" id="WP_260747092.1">
    <property type="nucleotide sequence ID" value="NZ_CP092109.1"/>
</dbReference>
<keyword evidence="14 16" id="KW-0460">Magnesium</keyword>
<dbReference type="InterPro" id="IPR008279">
    <property type="entry name" value="PEP-util_enz_mobile_dom"/>
</dbReference>
<dbReference type="Gene3D" id="1.10.274.10">
    <property type="entry name" value="PtsI, HPr-binding domain"/>
    <property type="match status" value="1"/>
</dbReference>
<evidence type="ECO:0000256" key="9">
    <source>
        <dbReference type="ARBA" id="ARBA00022597"/>
    </source>
</evidence>
<dbReference type="InterPro" id="IPR040442">
    <property type="entry name" value="Pyrv_kinase-like_dom_sf"/>
</dbReference>
<dbReference type="InterPro" id="IPR024692">
    <property type="entry name" value="PTS_EI"/>
</dbReference>
<evidence type="ECO:0000256" key="3">
    <source>
        <dbReference type="ARBA" id="ARBA00004496"/>
    </source>
</evidence>
<evidence type="ECO:0000313" key="20">
    <source>
        <dbReference type="EMBL" id="UWZ78734.1"/>
    </source>
</evidence>
<comment type="catalytic activity">
    <reaction evidence="1 16">
        <text>L-histidyl-[protein] + phosphoenolpyruvate = N(pros)-phospho-L-histidyl-[protein] + pyruvate</text>
        <dbReference type="Rhea" id="RHEA:23880"/>
        <dbReference type="Rhea" id="RHEA-COMP:9745"/>
        <dbReference type="Rhea" id="RHEA-COMP:9746"/>
        <dbReference type="ChEBI" id="CHEBI:15361"/>
        <dbReference type="ChEBI" id="CHEBI:29979"/>
        <dbReference type="ChEBI" id="CHEBI:58702"/>
        <dbReference type="ChEBI" id="CHEBI:64837"/>
        <dbReference type="EC" id="2.7.3.9"/>
    </reaction>
</comment>
<dbReference type="EMBL" id="CP092109">
    <property type="protein sequence ID" value="UWZ78734.1"/>
    <property type="molecule type" value="Genomic_DNA"/>
</dbReference>
<dbReference type="SUPFAM" id="SSF47831">
    <property type="entry name" value="Enzyme I of the PEP:sugar phosphotransferase system HPr-binding (sub)domain"/>
    <property type="match status" value="1"/>
</dbReference>
<keyword evidence="11 16" id="KW-0598">Phosphotransferase system</keyword>
<accession>A0ABY5ZJU2</accession>
<proteinExistence type="inferred from homology"/>
<comment type="cofactor">
    <cofactor evidence="2 16">
        <name>Mg(2+)</name>
        <dbReference type="ChEBI" id="CHEBI:18420"/>
    </cofactor>
</comment>
<dbReference type="PIRSF" id="PIRSF000732">
    <property type="entry name" value="PTS_enzyme_I"/>
    <property type="match status" value="1"/>
</dbReference>
<evidence type="ECO:0000259" key="18">
    <source>
        <dbReference type="Pfam" id="PF02896"/>
    </source>
</evidence>
<name>A0ABY5ZJU2_9BACT</name>
<dbReference type="InterPro" id="IPR008731">
    <property type="entry name" value="PTS_EIN"/>
</dbReference>
<feature type="domain" description="PEP-utilising enzyme mobile" evidence="17">
    <location>
        <begin position="168"/>
        <end position="238"/>
    </location>
</feature>